<comment type="caution">
    <text evidence="3">The sequence shown here is derived from an EMBL/GenBank/DDBJ whole genome shotgun (WGS) entry which is preliminary data.</text>
</comment>
<dbReference type="Gene3D" id="3.40.50.1820">
    <property type="entry name" value="alpha/beta hydrolase"/>
    <property type="match status" value="1"/>
</dbReference>
<dbReference type="OrthoDB" id="9805123at2"/>
<organism evidence="3 4">
    <name type="scientific">Arenicella xantha</name>
    <dbReference type="NCBI Taxonomy" id="644221"/>
    <lineage>
        <taxon>Bacteria</taxon>
        <taxon>Pseudomonadati</taxon>
        <taxon>Pseudomonadota</taxon>
        <taxon>Gammaproteobacteria</taxon>
        <taxon>Arenicellales</taxon>
        <taxon>Arenicellaceae</taxon>
        <taxon>Arenicella</taxon>
    </lineage>
</organism>
<evidence type="ECO:0000256" key="1">
    <source>
        <dbReference type="ARBA" id="ARBA00022801"/>
    </source>
</evidence>
<dbReference type="PANTHER" id="PTHR22946">
    <property type="entry name" value="DIENELACTONE HYDROLASE DOMAIN-CONTAINING PROTEIN-RELATED"/>
    <property type="match status" value="1"/>
</dbReference>
<dbReference type="RefSeq" id="WP_113954685.1">
    <property type="nucleotide sequence ID" value="NZ_QNRT01000003.1"/>
</dbReference>
<evidence type="ECO:0000259" key="2">
    <source>
        <dbReference type="Pfam" id="PF01738"/>
    </source>
</evidence>
<keyword evidence="4" id="KW-1185">Reference proteome</keyword>
<dbReference type="AlphaFoldDB" id="A0A395JIT3"/>
<feature type="domain" description="Dienelactone hydrolase" evidence="2">
    <location>
        <begin position="52"/>
        <end position="265"/>
    </location>
</feature>
<gene>
    <name evidence="3" type="ORF">DFR28_103104</name>
</gene>
<dbReference type="PANTHER" id="PTHR22946:SF9">
    <property type="entry name" value="POLYKETIDE TRANSFERASE AF380"/>
    <property type="match status" value="1"/>
</dbReference>
<proteinExistence type="predicted"/>
<reference evidence="3 4" key="1">
    <citation type="submission" date="2018-06" db="EMBL/GenBank/DDBJ databases">
        <title>Genomic Encyclopedia of Type Strains, Phase IV (KMG-IV): sequencing the most valuable type-strain genomes for metagenomic binning, comparative biology and taxonomic classification.</title>
        <authorList>
            <person name="Goeker M."/>
        </authorList>
    </citation>
    <scope>NUCLEOTIDE SEQUENCE [LARGE SCALE GENOMIC DNA]</scope>
    <source>
        <strain evidence="3 4">DSM 24032</strain>
    </source>
</reference>
<dbReference type="InterPro" id="IPR050261">
    <property type="entry name" value="FrsA_esterase"/>
</dbReference>
<dbReference type="EMBL" id="QNRT01000003">
    <property type="protein sequence ID" value="RBP49679.1"/>
    <property type="molecule type" value="Genomic_DNA"/>
</dbReference>
<dbReference type="Proteomes" id="UP000253083">
    <property type="component" value="Unassembled WGS sequence"/>
</dbReference>
<keyword evidence="1 3" id="KW-0378">Hydrolase</keyword>
<accession>A0A395JIT3</accession>
<sequence>MLKGKWFKRLTLFVGSALIAAALSYQAILKGWLVPKLTPDAVSQIVVPHLTVFRPDGDGPFKTVLMFHGCGGDQQQQQYWGETLKQWGFAAVYVDSYAGRGIDSSRASTKVCRGRELLGGQRAGDVLAAITWANRQAWTAKQDIVLMGWSHGAWSIMDAFAQDAAKQLPFGVSAPFASGLDSIHEVVLFYPYCGVASATNEQGWRLQPKLLTIDVAADSVVGEQACLSAYDSIIKSGSSVQQHVFDGVDHAFDVDAVSVREGRTVRSAKQAAVASLDKAKLIVEMFLQ</sequence>
<evidence type="ECO:0000313" key="3">
    <source>
        <dbReference type="EMBL" id="RBP49679.1"/>
    </source>
</evidence>
<dbReference type="GO" id="GO:0052689">
    <property type="term" value="F:carboxylic ester hydrolase activity"/>
    <property type="evidence" value="ECO:0007669"/>
    <property type="project" value="UniProtKB-ARBA"/>
</dbReference>
<dbReference type="InterPro" id="IPR029058">
    <property type="entry name" value="AB_hydrolase_fold"/>
</dbReference>
<dbReference type="InterPro" id="IPR002925">
    <property type="entry name" value="Dienelactn_hydro"/>
</dbReference>
<dbReference type="Pfam" id="PF01738">
    <property type="entry name" value="DLH"/>
    <property type="match status" value="1"/>
</dbReference>
<protein>
    <submittedName>
        <fullName evidence="3">Dienelactone hydrolase</fullName>
    </submittedName>
</protein>
<dbReference type="SUPFAM" id="SSF53474">
    <property type="entry name" value="alpha/beta-Hydrolases"/>
    <property type="match status" value="1"/>
</dbReference>
<dbReference type="InParanoid" id="A0A395JIT3"/>
<evidence type="ECO:0000313" key="4">
    <source>
        <dbReference type="Proteomes" id="UP000253083"/>
    </source>
</evidence>
<name>A0A395JIT3_9GAMM</name>